<evidence type="ECO:0000256" key="2">
    <source>
        <dbReference type="SAM" id="Phobius"/>
    </source>
</evidence>
<dbReference type="AlphaFoldDB" id="A0A8S1VS36"/>
<dbReference type="OrthoDB" id="300100at2759"/>
<accession>A0A8S1VS36</accession>
<evidence type="ECO:0000259" key="3">
    <source>
        <dbReference type="PROSITE" id="PS50109"/>
    </source>
</evidence>
<proteinExistence type="predicted"/>
<keyword evidence="1" id="KW-0175">Coiled coil</keyword>
<protein>
    <recommendedName>
        <fullName evidence="3">Histidine kinase domain-containing protein</fullName>
    </recommendedName>
</protein>
<evidence type="ECO:0000313" key="5">
    <source>
        <dbReference type="Proteomes" id="UP000689195"/>
    </source>
</evidence>
<feature type="transmembrane region" description="Helical" evidence="2">
    <location>
        <begin position="143"/>
        <end position="160"/>
    </location>
</feature>
<feature type="transmembrane region" description="Helical" evidence="2">
    <location>
        <begin position="37"/>
        <end position="55"/>
    </location>
</feature>
<feature type="transmembrane region" description="Helical" evidence="2">
    <location>
        <begin position="67"/>
        <end position="85"/>
    </location>
</feature>
<dbReference type="EMBL" id="CAJJDO010000072">
    <property type="protein sequence ID" value="CAD8179541.1"/>
    <property type="molecule type" value="Genomic_DNA"/>
</dbReference>
<evidence type="ECO:0000313" key="4">
    <source>
        <dbReference type="EMBL" id="CAD8179541.1"/>
    </source>
</evidence>
<evidence type="ECO:0000256" key="1">
    <source>
        <dbReference type="SAM" id="Coils"/>
    </source>
</evidence>
<sequence>MISNANSLLNRLDISLDYIISLLSIGLEIYLQQKLDTLQYFSFCLLALAGIAKFVEKKKIFGIKQDYTAIFFWCLALVRVVFIKNIKKDQAIFWLYNLGFSNGQYVSITPTKFINNVTQLIKAFVQFGLLVGLFIYYFQEQLVSSILLIMIMLFIQYQNYRYNIKLLELNKDELYYQSNTNLNGSLNKFISKNKEQSKSKAQLPELGSLSRQEASMHLIPEQVNIQAPTQKIVWQQLIEQSEDYISKFYYTMNNLENNINQAQNNYSMCKFLQDNKIQLSSLFKEIKISNDLNVQLYESNNLDKKQDSLFEWIQINVNTSKFQDINYQRGLDENLAISSQINQQSIGKMMDAYIEKSISGISAIQLIQGSLEVSNLKNRKVFYGKYNCRKQNYNFYIQICFFEEEVDGVQRQVMALLFRDLEKQVRQIRTNLKNIQKINSTIKFLKLQADLIQKIHKNIIVQQKTITEILNPKQKNTNVIKRTNSICSQKDSVDDALSDISEKGQKNCQITQFINQLQFQFMKITQNNFNYFEVFSLNEYIQLEKKKVDITQTINLLINQFNYDEIVIGQKINISLKDNLKNKYIMTDIRRLKQLLFNIIYNSIKSYEFDLQNSKIEKIVQIVLKNYEANIRFEIIDYGCGLKEESVNPKRLDDCKLGLAASQKLIKLLGGNDKQLKIIRSQSLNQTNVIFELPNFLYVDKAEIMGDDFDFDTIQLVFTS</sequence>
<feature type="coiled-coil region" evidence="1">
    <location>
        <begin position="245"/>
        <end position="272"/>
    </location>
</feature>
<feature type="transmembrane region" description="Helical" evidence="2">
    <location>
        <begin position="120"/>
        <end position="137"/>
    </location>
</feature>
<comment type="caution">
    <text evidence="4">The sequence shown here is derived from an EMBL/GenBank/DDBJ whole genome shotgun (WGS) entry which is preliminary data.</text>
</comment>
<keyword evidence="2" id="KW-1133">Transmembrane helix</keyword>
<dbReference type="Proteomes" id="UP000689195">
    <property type="component" value="Unassembled WGS sequence"/>
</dbReference>
<keyword evidence="2" id="KW-0812">Transmembrane</keyword>
<feature type="domain" description="Histidine kinase" evidence="3">
    <location>
        <begin position="509"/>
        <end position="697"/>
    </location>
</feature>
<keyword evidence="5" id="KW-1185">Reference proteome</keyword>
<dbReference type="Pfam" id="PF02518">
    <property type="entry name" value="HATPase_c"/>
    <property type="match status" value="1"/>
</dbReference>
<dbReference type="PROSITE" id="PS50109">
    <property type="entry name" value="HIS_KIN"/>
    <property type="match status" value="1"/>
</dbReference>
<keyword evidence="2" id="KW-0472">Membrane</keyword>
<organism evidence="4 5">
    <name type="scientific">Paramecium pentaurelia</name>
    <dbReference type="NCBI Taxonomy" id="43138"/>
    <lineage>
        <taxon>Eukaryota</taxon>
        <taxon>Sar</taxon>
        <taxon>Alveolata</taxon>
        <taxon>Ciliophora</taxon>
        <taxon>Intramacronucleata</taxon>
        <taxon>Oligohymenophorea</taxon>
        <taxon>Peniculida</taxon>
        <taxon>Parameciidae</taxon>
        <taxon>Paramecium</taxon>
    </lineage>
</organism>
<gene>
    <name evidence="4" type="ORF">PPENT_87.1.T0720094</name>
</gene>
<dbReference type="InterPro" id="IPR005467">
    <property type="entry name" value="His_kinase_dom"/>
</dbReference>
<name>A0A8S1VS36_9CILI</name>
<dbReference type="InterPro" id="IPR003594">
    <property type="entry name" value="HATPase_dom"/>
</dbReference>
<reference evidence="4" key="1">
    <citation type="submission" date="2021-01" db="EMBL/GenBank/DDBJ databases">
        <authorList>
            <consortium name="Genoscope - CEA"/>
            <person name="William W."/>
        </authorList>
    </citation>
    <scope>NUCLEOTIDE SEQUENCE</scope>
</reference>